<evidence type="ECO:0000256" key="1">
    <source>
        <dbReference type="ARBA" id="ARBA00022723"/>
    </source>
</evidence>
<evidence type="ECO:0000259" key="5">
    <source>
        <dbReference type="PROSITE" id="PS50865"/>
    </source>
</evidence>
<name>A0AAW0AEM7_9AGAR</name>
<dbReference type="InterPro" id="IPR002893">
    <property type="entry name" value="Znf_MYND"/>
</dbReference>
<organism evidence="6 7">
    <name type="scientific">Favolaschia claudopus</name>
    <dbReference type="NCBI Taxonomy" id="2862362"/>
    <lineage>
        <taxon>Eukaryota</taxon>
        <taxon>Fungi</taxon>
        <taxon>Dikarya</taxon>
        <taxon>Basidiomycota</taxon>
        <taxon>Agaricomycotina</taxon>
        <taxon>Agaricomycetes</taxon>
        <taxon>Agaricomycetidae</taxon>
        <taxon>Agaricales</taxon>
        <taxon>Marasmiineae</taxon>
        <taxon>Mycenaceae</taxon>
        <taxon>Favolaschia</taxon>
    </lineage>
</organism>
<evidence type="ECO:0000256" key="2">
    <source>
        <dbReference type="ARBA" id="ARBA00022771"/>
    </source>
</evidence>
<evidence type="ECO:0000256" key="4">
    <source>
        <dbReference type="PROSITE-ProRule" id="PRU00134"/>
    </source>
</evidence>
<dbReference type="GO" id="GO:0008270">
    <property type="term" value="F:zinc ion binding"/>
    <property type="evidence" value="ECO:0007669"/>
    <property type="project" value="UniProtKB-KW"/>
</dbReference>
<dbReference type="SUPFAM" id="SSF144232">
    <property type="entry name" value="HIT/MYND zinc finger-like"/>
    <property type="match status" value="1"/>
</dbReference>
<evidence type="ECO:0000313" key="7">
    <source>
        <dbReference type="Proteomes" id="UP001362999"/>
    </source>
</evidence>
<keyword evidence="3" id="KW-0862">Zinc</keyword>
<accession>A0AAW0AEM7</accession>
<evidence type="ECO:0000313" key="6">
    <source>
        <dbReference type="EMBL" id="KAK7007821.1"/>
    </source>
</evidence>
<keyword evidence="1" id="KW-0479">Metal-binding</keyword>
<gene>
    <name evidence="6" type="ORF">R3P38DRAFT_1620746</name>
</gene>
<protein>
    <recommendedName>
        <fullName evidence="5">MYND-type domain-containing protein</fullName>
    </recommendedName>
</protein>
<dbReference type="Gene3D" id="6.10.140.2220">
    <property type="match status" value="1"/>
</dbReference>
<reference evidence="6 7" key="1">
    <citation type="journal article" date="2024" name="J Genomics">
        <title>Draft genome sequencing and assembly of Favolaschia claudopus CIRM-BRFM 2984 isolated from oak limbs.</title>
        <authorList>
            <person name="Navarro D."/>
            <person name="Drula E."/>
            <person name="Chaduli D."/>
            <person name="Cazenave R."/>
            <person name="Ahrendt S."/>
            <person name="Wang J."/>
            <person name="Lipzen A."/>
            <person name="Daum C."/>
            <person name="Barry K."/>
            <person name="Grigoriev I.V."/>
            <person name="Favel A."/>
            <person name="Rosso M.N."/>
            <person name="Martin F."/>
        </authorList>
    </citation>
    <scope>NUCLEOTIDE SEQUENCE [LARGE SCALE GENOMIC DNA]</scope>
    <source>
        <strain evidence="6 7">CIRM-BRFM 2984</strain>
    </source>
</reference>
<keyword evidence="2 4" id="KW-0863">Zinc-finger</keyword>
<feature type="domain" description="MYND-type" evidence="5">
    <location>
        <begin position="444"/>
        <end position="493"/>
    </location>
</feature>
<comment type="caution">
    <text evidence="6">The sequence shown here is derived from an EMBL/GenBank/DDBJ whole genome shotgun (WGS) entry which is preliminary data.</text>
</comment>
<dbReference type="AlphaFoldDB" id="A0AAW0AEM7"/>
<dbReference type="PROSITE" id="PS50865">
    <property type="entry name" value="ZF_MYND_2"/>
    <property type="match status" value="1"/>
</dbReference>
<dbReference type="PROSITE" id="PS01360">
    <property type="entry name" value="ZF_MYND_1"/>
    <property type="match status" value="1"/>
</dbReference>
<dbReference type="EMBL" id="JAWWNJ010000069">
    <property type="protein sequence ID" value="KAK7007821.1"/>
    <property type="molecule type" value="Genomic_DNA"/>
</dbReference>
<proteinExistence type="predicted"/>
<sequence>MPGASSLITANELSAIPITLRKVAQDAANPSNSLAAIATSLRTLYHECEKRTNRTILTPTFLPLISALLDPARMPPDEPDDTSSPDSVFRQSCECASRAIMLLPLFGETSMRSAAGLLWRTRIWPWVQLMDNYDCFPVQVGGTCGRCSLLKFIAPILAFDTTIPLFFGTPEIGGFIAHVLKSILCCWNKGLITSSPSGGMVPLQVSAVFFRRCIEYPRVLDDLVDGVGGMDKIAVLFVEYAVLVLRELRHAGSQNSVRLDINFVVENLKTALGFLEDLGEAHRTLWGFLADSKYVVIAIRSIKALASRAVASANQNFKVAMVEYLQIITLIIQDMNAKQLAKALNAGLIEACRMCDSLVDIAHESLDIHVPLTVLYTQLCWATLDYPTLCTIAKNLLMAVEVDKKATEGSAGDFPYLVSEAWTTFIGVMVWRLNCLGQYHSIDTRSCYNFECPMINVEKTQLRRRCTGCTIAFYCSQECQKACWMTYGHRKLCQSTSSSANSYNRNLRFKRFLYLQDYLYDKTAMYLLKLDHIYSTGGTDFCVELDYTNGYCVAGVAPLKMYAHLFPSGILERRGKNGAGSLELHVMRRNSKFNTREAFALPLVYRCSSFAALDGLVRIAGELPKGSEIAFLELKDSHPAVFQQVCELAELEMVETYEGDDLYV</sequence>
<dbReference type="Proteomes" id="UP001362999">
    <property type="component" value="Unassembled WGS sequence"/>
</dbReference>
<dbReference type="Pfam" id="PF01753">
    <property type="entry name" value="zf-MYND"/>
    <property type="match status" value="1"/>
</dbReference>
<evidence type="ECO:0000256" key="3">
    <source>
        <dbReference type="ARBA" id="ARBA00022833"/>
    </source>
</evidence>
<keyword evidence="7" id="KW-1185">Reference proteome</keyword>